<name>A0A8J2ZX44_9BACL</name>
<keyword evidence="3" id="KW-0238">DNA-binding</keyword>
<dbReference type="GO" id="GO:0003700">
    <property type="term" value="F:DNA-binding transcription factor activity"/>
    <property type="evidence" value="ECO:0007669"/>
    <property type="project" value="InterPro"/>
</dbReference>
<proteinExistence type="predicted"/>
<dbReference type="InterPro" id="IPR009061">
    <property type="entry name" value="DNA-bd_dom_put_sf"/>
</dbReference>
<organism evidence="6 7">
    <name type="scientific">Pullulanibacillus pueri</name>
    <dbReference type="NCBI Taxonomy" id="1437324"/>
    <lineage>
        <taxon>Bacteria</taxon>
        <taxon>Bacillati</taxon>
        <taxon>Bacillota</taxon>
        <taxon>Bacilli</taxon>
        <taxon>Bacillales</taxon>
        <taxon>Sporolactobacillaceae</taxon>
        <taxon>Pullulanibacillus</taxon>
    </lineage>
</organism>
<dbReference type="AlphaFoldDB" id="A0A8J2ZX44"/>
<keyword evidence="2" id="KW-0805">Transcription regulation</keyword>
<evidence type="ECO:0000313" key="7">
    <source>
        <dbReference type="Proteomes" id="UP000656813"/>
    </source>
</evidence>
<feature type="domain" description="HTH merR-type" evidence="5">
    <location>
        <begin position="13"/>
        <end position="81"/>
    </location>
</feature>
<dbReference type="Gene3D" id="1.10.1660.10">
    <property type="match status" value="1"/>
</dbReference>
<evidence type="ECO:0000259" key="5">
    <source>
        <dbReference type="PROSITE" id="PS50937"/>
    </source>
</evidence>
<evidence type="ECO:0000256" key="1">
    <source>
        <dbReference type="ARBA" id="ARBA00022491"/>
    </source>
</evidence>
<protein>
    <submittedName>
        <fullName evidence="6">HTH-type transcriptional regulator TnrA</fullName>
    </submittedName>
</protein>
<gene>
    <name evidence="6" type="primary">tnrA</name>
    <name evidence="6" type="ORF">GCM10007096_25570</name>
</gene>
<dbReference type="PANTHER" id="PTHR30204:SF65">
    <property type="entry name" value="HTH-TYPE TRANSCRIPTIONAL REGULATOR TNRA"/>
    <property type="match status" value="1"/>
</dbReference>
<dbReference type="Proteomes" id="UP000656813">
    <property type="component" value="Unassembled WGS sequence"/>
</dbReference>
<dbReference type="SUPFAM" id="SSF46955">
    <property type="entry name" value="Putative DNA-binding domain"/>
    <property type="match status" value="1"/>
</dbReference>
<dbReference type="InterPro" id="IPR047057">
    <property type="entry name" value="MerR_fam"/>
</dbReference>
<dbReference type="SMART" id="SM00422">
    <property type="entry name" value="HTH_MERR"/>
    <property type="match status" value="1"/>
</dbReference>
<dbReference type="EMBL" id="BMFV01000019">
    <property type="protein sequence ID" value="GGH83851.1"/>
    <property type="molecule type" value="Genomic_DNA"/>
</dbReference>
<evidence type="ECO:0000256" key="2">
    <source>
        <dbReference type="ARBA" id="ARBA00023015"/>
    </source>
</evidence>
<dbReference type="GO" id="GO:0003677">
    <property type="term" value="F:DNA binding"/>
    <property type="evidence" value="ECO:0007669"/>
    <property type="project" value="UniProtKB-KW"/>
</dbReference>
<evidence type="ECO:0000256" key="3">
    <source>
        <dbReference type="ARBA" id="ARBA00023125"/>
    </source>
</evidence>
<comment type="caution">
    <text evidence="6">The sequence shown here is derived from an EMBL/GenBank/DDBJ whole genome shotgun (WGS) entry which is preliminary data.</text>
</comment>
<sequence length="110" mass="12921">MTSQDDSYLHKKVMPIGTVCELTGLSERQIRYYEERKLIFPKRTNKGNRKYSFSDVESLMDIANKMEDGIQTSEIRKEINKRKEKTSGDKIKQNMIRGQLNAQFNKGHYN</sequence>
<accession>A0A8J2ZX44</accession>
<dbReference type="Pfam" id="PF13411">
    <property type="entry name" value="MerR_1"/>
    <property type="match status" value="1"/>
</dbReference>
<evidence type="ECO:0000256" key="4">
    <source>
        <dbReference type="ARBA" id="ARBA00023163"/>
    </source>
</evidence>
<dbReference type="InterPro" id="IPR000551">
    <property type="entry name" value="MerR-type_HTH_dom"/>
</dbReference>
<reference evidence="6" key="1">
    <citation type="journal article" date="2014" name="Int. J. Syst. Evol. Microbiol.">
        <title>Complete genome sequence of Corynebacterium casei LMG S-19264T (=DSM 44701T), isolated from a smear-ripened cheese.</title>
        <authorList>
            <consortium name="US DOE Joint Genome Institute (JGI-PGF)"/>
            <person name="Walter F."/>
            <person name="Albersmeier A."/>
            <person name="Kalinowski J."/>
            <person name="Ruckert C."/>
        </authorList>
    </citation>
    <scope>NUCLEOTIDE SEQUENCE</scope>
    <source>
        <strain evidence="6">CGMCC 1.12777</strain>
    </source>
</reference>
<keyword evidence="7" id="KW-1185">Reference proteome</keyword>
<dbReference type="PANTHER" id="PTHR30204">
    <property type="entry name" value="REDOX-CYCLING DRUG-SENSING TRANSCRIPTIONAL ACTIVATOR SOXR"/>
    <property type="match status" value="1"/>
</dbReference>
<dbReference type="PROSITE" id="PS50937">
    <property type="entry name" value="HTH_MERR_2"/>
    <property type="match status" value="1"/>
</dbReference>
<keyword evidence="4" id="KW-0804">Transcription</keyword>
<keyword evidence="1" id="KW-0678">Repressor</keyword>
<evidence type="ECO:0000313" key="6">
    <source>
        <dbReference type="EMBL" id="GGH83851.1"/>
    </source>
</evidence>
<reference evidence="6" key="2">
    <citation type="submission" date="2020-09" db="EMBL/GenBank/DDBJ databases">
        <authorList>
            <person name="Sun Q."/>
            <person name="Zhou Y."/>
        </authorList>
    </citation>
    <scope>NUCLEOTIDE SEQUENCE</scope>
    <source>
        <strain evidence="6">CGMCC 1.12777</strain>
    </source>
</reference>